<dbReference type="InterPro" id="IPR025591">
    <property type="entry name" value="RloB"/>
</dbReference>
<dbReference type="Pfam" id="PF13707">
    <property type="entry name" value="RloB"/>
    <property type="match status" value="1"/>
</dbReference>
<accession>A0ABW7HQG3</accession>
<sequence length="225" mass="24935">MAKTRGKSSFAPVTRRGRGRSRAVYVFTEGKVTEPEYIKIVHRHGTPADPALTVEVHIANAKDDGSRRMPMDLVKRAIVLRGEKQREDRRAGVKGKLSTQVWCLFDHDNHPDVEAALAHAKKHGLPVAFSHPCFEVWRLLHHKAVSGTFGGVCGEAAKRLPGEFQKAPGGGKAVLGEQILSRYAEARKRALTMNAQHGDHLPLHKRDPYTDVYTFVEEGLGISSY</sequence>
<organism evidence="1 2">
    <name type="scientific">Streptomyces chitinivorans</name>
    <dbReference type="NCBI Taxonomy" id="1257027"/>
    <lineage>
        <taxon>Bacteria</taxon>
        <taxon>Bacillati</taxon>
        <taxon>Actinomycetota</taxon>
        <taxon>Actinomycetes</taxon>
        <taxon>Kitasatosporales</taxon>
        <taxon>Streptomycetaceae</taxon>
        <taxon>Streptomyces</taxon>
    </lineage>
</organism>
<dbReference type="Proteomes" id="UP001607069">
    <property type="component" value="Unassembled WGS sequence"/>
</dbReference>
<keyword evidence="2" id="KW-1185">Reference proteome</keyword>
<name>A0ABW7HQG3_9ACTN</name>
<comment type="caution">
    <text evidence="1">The sequence shown here is derived from an EMBL/GenBank/DDBJ whole genome shotgun (WGS) entry which is preliminary data.</text>
</comment>
<evidence type="ECO:0000313" key="2">
    <source>
        <dbReference type="Proteomes" id="UP001607069"/>
    </source>
</evidence>
<proteinExistence type="predicted"/>
<evidence type="ECO:0000313" key="1">
    <source>
        <dbReference type="EMBL" id="MFH0248108.1"/>
    </source>
</evidence>
<protein>
    <submittedName>
        <fullName evidence="1">RloB family protein</fullName>
    </submittedName>
</protein>
<dbReference type="EMBL" id="JBIHMK010000019">
    <property type="protein sequence ID" value="MFH0248108.1"/>
    <property type="molecule type" value="Genomic_DNA"/>
</dbReference>
<reference evidence="1 2" key="1">
    <citation type="submission" date="2024-10" db="EMBL/GenBank/DDBJ databases">
        <authorList>
            <person name="Cho J.-C."/>
        </authorList>
    </citation>
    <scope>NUCLEOTIDE SEQUENCE [LARGE SCALE GENOMIC DNA]</scope>
    <source>
        <strain evidence="1 2">KCTC29696</strain>
    </source>
</reference>
<gene>
    <name evidence="1" type="ORF">ACG5V6_07765</name>
</gene>
<dbReference type="RefSeq" id="WP_279952102.1">
    <property type="nucleotide sequence ID" value="NZ_BAABEN010000004.1"/>
</dbReference>